<name>A0ABQ0MV51_9GAMM</name>
<evidence type="ECO:0000313" key="2">
    <source>
        <dbReference type="Proteomes" id="UP000197068"/>
    </source>
</evidence>
<reference evidence="1 2" key="1">
    <citation type="submission" date="2017-06" db="EMBL/GenBank/DDBJ databases">
        <title>Whole Genome Sequences of Colwellia marinimaniae MTCD1.</title>
        <authorList>
            <person name="Kusumoto H."/>
            <person name="Inoue M."/>
            <person name="Tanikawa K."/>
            <person name="Maeji H."/>
            <person name="Cameron J.H."/>
            <person name="Bartlett D.H."/>
        </authorList>
    </citation>
    <scope>NUCLEOTIDE SEQUENCE [LARGE SCALE GENOMIC DNA]</scope>
    <source>
        <strain evidence="1 2">MTCD1</strain>
    </source>
</reference>
<proteinExistence type="predicted"/>
<dbReference type="RefSeq" id="WP_057180874.1">
    <property type="nucleotide sequence ID" value="NZ_BDQM01000012.1"/>
</dbReference>
<comment type="caution">
    <text evidence="1">The sequence shown here is derived from an EMBL/GenBank/DDBJ whole genome shotgun (WGS) entry which is preliminary data.</text>
</comment>
<protein>
    <submittedName>
        <fullName evidence="1">Uncharacterized protein</fullName>
    </submittedName>
</protein>
<accession>A0ABQ0MV51</accession>
<sequence>MAPRLPKTVESKIFDSLNESIRNGISISAFKLEALVANANSLNVPGRYATLSALYSHALEYDLAYQNAEYYMESGHNDSDCIADIISGLTNVKLFNKAVELSKKYPIILEYPRSRKDTYESALYTLDIEYCEHITLKYNIEGLNISFDYEEILHFFGNDEKLVSRASAYFNYVYSSLADIFAEYSVLGNSLVFGVSQVEDYSSLHLAININGQCFDNVLDIECKWHKKLAQYVVVDEKLCSIAFSMEISC</sequence>
<gene>
    <name evidence="1" type="ORF">MTCD1_01852</name>
</gene>
<keyword evidence="2" id="KW-1185">Reference proteome</keyword>
<dbReference type="EMBL" id="BDQM01000012">
    <property type="protein sequence ID" value="GAW96238.1"/>
    <property type="molecule type" value="Genomic_DNA"/>
</dbReference>
<evidence type="ECO:0000313" key="1">
    <source>
        <dbReference type="EMBL" id="GAW96238.1"/>
    </source>
</evidence>
<dbReference type="Proteomes" id="UP000197068">
    <property type="component" value="Unassembled WGS sequence"/>
</dbReference>
<organism evidence="1 2">
    <name type="scientific">Colwellia marinimaniae</name>
    <dbReference type="NCBI Taxonomy" id="1513592"/>
    <lineage>
        <taxon>Bacteria</taxon>
        <taxon>Pseudomonadati</taxon>
        <taxon>Pseudomonadota</taxon>
        <taxon>Gammaproteobacteria</taxon>
        <taxon>Alteromonadales</taxon>
        <taxon>Colwelliaceae</taxon>
        <taxon>Colwellia</taxon>
    </lineage>
</organism>